<name>A0A399F658_9DEIN</name>
<protein>
    <recommendedName>
        <fullName evidence="1">DUF5615 domain-containing protein</fullName>
    </recommendedName>
</protein>
<reference evidence="2 3" key="1">
    <citation type="submission" date="2018-08" db="EMBL/GenBank/DDBJ databases">
        <title>Meiothermus terrae DSM 26712 genome sequencing project.</title>
        <authorList>
            <person name="Da Costa M.S."/>
            <person name="Albuquerque L."/>
            <person name="Raposo P."/>
            <person name="Froufe H.J.C."/>
            <person name="Barroso C.S."/>
            <person name="Egas C."/>
        </authorList>
    </citation>
    <scope>NUCLEOTIDE SEQUENCE [LARGE SCALE GENOMIC DNA]</scope>
    <source>
        <strain evidence="2 3">DSM 26712</strain>
    </source>
</reference>
<dbReference type="Pfam" id="PF18480">
    <property type="entry name" value="DUF5615"/>
    <property type="match status" value="1"/>
</dbReference>
<dbReference type="AlphaFoldDB" id="A0A399F658"/>
<feature type="domain" description="DUF5615" evidence="1">
    <location>
        <begin position="5"/>
        <end position="68"/>
    </location>
</feature>
<sequence length="121" mass="13778">MTTLKILLDENIPTTVLWWLITEGHDVLMVRDVGLSGRSDEALNAYLHRERRVLITLDLDFSDPIKLPVGNGRIVLHPDVTDGELIRRMLRHFFARGLPRPGELYVVQPDGIARYDNPALP</sequence>
<gene>
    <name evidence="2" type="ORF">Mterra_00511</name>
</gene>
<evidence type="ECO:0000313" key="2">
    <source>
        <dbReference type="EMBL" id="RIH90362.1"/>
    </source>
</evidence>
<dbReference type="EMBL" id="QXDL01000011">
    <property type="protein sequence ID" value="RIH90362.1"/>
    <property type="molecule type" value="Genomic_DNA"/>
</dbReference>
<dbReference type="Proteomes" id="UP000265715">
    <property type="component" value="Unassembled WGS sequence"/>
</dbReference>
<evidence type="ECO:0000313" key="3">
    <source>
        <dbReference type="Proteomes" id="UP000265715"/>
    </source>
</evidence>
<dbReference type="InterPro" id="IPR041049">
    <property type="entry name" value="DUF5615"/>
</dbReference>
<proteinExistence type="predicted"/>
<organism evidence="2 3">
    <name type="scientific">Calidithermus terrae</name>
    <dbReference type="NCBI Taxonomy" id="1408545"/>
    <lineage>
        <taxon>Bacteria</taxon>
        <taxon>Thermotogati</taxon>
        <taxon>Deinococcota</taxon>
        <taxon>Deinococci</taxon>
        <taxon>Thermales</taxon>
        <taxon>Thermaceae</taxon>
        <taxon>Calidithermus</taxon>
    </lineage>
</organism>
<comment type="caution">
    <text evidence="2">The sequence shown here is derived from an EMBL/GenBank/DDBJ whole genome shotgun (WGS) entry which is preliminary data.</text>
</comment>
<accession>A0A399F658</accession>
<dbReference type="RefSeq" id="WP_176582502.1">
    <property type="nucleotide sequence ID" value="NZ_QXDL01000011.1"/>
</dbReference>
<keyword evidence="3" id="KW-1185">Reference proteome</keyword>
<evidence type="ECO:0000259" key="1">
    <source>
        <dbReference type="Pfam" id="PF18480"/>
    </source>
</evidence>